<dbReference type="Proteomes" id="UP001527099">
    <property type="component" value="Unassembled WGS sequence"/>
</dbReference>
<evidence type="ECO:0000256" key="3">
    <source>
        <dbReference type="ARBA" id="ARBA00022729"/>
    </source>
</evidence>
<sequence>MPFIDQNAVSAPTVIRVTDYGAIPNSGQDAVKAVRKAIGVAKSIDGPVVLEFPKGRYDFYPEHAAKIKYFISNTTTEDENPDVTKTIGLFFKEHRDLTVDGLGSLFMFHGKMTMIALDQCENVTLRNFSTDFERPTMSEITVEAVGSDYLDVRTNPDSWYVIEEGKLTWIGEGWKYSDGPAQEYDPVTNTTWRVSNPMTSANKIEQLNPLQLRLYFDHTFETKVGHAFQMRDGIRDQVGVFINQSMNITGTQLHLHYMHGLGIVGQFSENLTFDGLKLAPRPETGRTCAAFADFVHMSSVKGKVTIENSHFEGAHDDAINVHGTHLQIIDQPSPNQIIVRYMHGQTYGFDGFFPGDRIDFVHGHSLTVYANNTVKNSEMVNLREILLTLEQPIPVGIEAGDVVENISWTAEVEIRNNRFLRIPTRGILVTTRKKVVIANNHMIGIQMSGILVADDAESWYESGMVTDVMIHHNQFMECGVPVINIAPENKEMQMENPVHRHIHIEDNEFLLRAYPVLYAKSTQGLHFINNQVLGSNTANKLDDSSFVIHLEACSDVNVHGNNFLEINHNVKCMKLDLSIMPLD</sequence>
<evidence type="ECO:0000256" key="6">
    <source>
        <dbReference type="ARBA" id="ARBA00023295"/>
    </source>
</evidence>
<dbReference type="SMART" id="SM00710">
    <property type="entry name" value="PbH1"/>
    <property type="match status" value="3"/>
</dbReference>
<comment type="catalytic activity">
    <reaction evidence="2">
        <text>Hydrolysis of terminal, non-reducing branched (1-&gt;3)-alpha-D-galactosidic residues, producing free D-galactose.</text>
        <dbReference type="EC" id="3.2.1.n1"/>
    </reaction>
</comment>
<dbReference type="EMBL" id="JAMDMX010000226">
    <property type="protein sequence ID" value="MCY9698293.1"/>
    <property type="molecule type" value="Genomic_DNA"/>
</dbReference>
<keyword evidence="3" id="KW-0732">Signal</keyword>
<keyword evidence="5" id="KW-0378">Hydrolase</keyword>
<proteinExistence type="predicted"/>
<dbReference type="Pfam" id="PF23764">
    <property type="entry name" value="Beta-barrel_GLAA-B_II"/>
    <property type="match status" value="1"/>
</dbReference>
<dbReference type="SUPFAM" id="SSF51126">
    <property type="entry name" value="Pectin lyase-like"/>
    <property type="match status" value="1"/>
</dbReference>
<dbReference type="InterPro" id="IPR057275">
    <property type="entry name" value="Beta-barrel_GLAA-B_I"/>
</dbReference>
<dbReference type="InterPro" id="IPR006626">
    <property type="entry name" value="PbH1"/>
</dbReference>
<gene>
    <name evidence="9" type="ORF">M5X19_36470</name>
</gene>
<feature type="domain" description="GLAA-B beta-barrel" evidence="7">
    <location>
        <begin position="138"/>
        <end position="225"/>
    </location>
</feature>
<feature type="domain" description="GLAA-B beta-barrel" evidence="8">
    <location>
        <begin position="336"/>
        <end position="403"/>
    </location>
</feature>
<evidence type="ECO:0000313" key="9">
    <source>
        <dbReference type="EMBL" id="MCY9698293.1"/>
    </source>
</evidence>
<evidence type="ECO:0000256" key="2">
    <source>
        <dbReference type="ARBA" id="ARBA00001271"/>
    </source>
</evidence>
<evidence type="ECO:0000259" key="7">
    <source>
        <dbReference type="Pfam" id="PF23763"/>
    </source>
</evidence>
<comment type="catalytic activity">
    <reaction evidence="1">
        <text>Hydrolysis of terminal, non-reducing alpha-D-galactose residues in alpha-D-galactosides, including galactose oligosaccharides, galactomannans and galactolipids.</text>
        <dbReference type="EC" id="3.2.1.22"/>
    </reaction>
</comment>
<evidence type="ECO:0000313" key="10">
    <source>
        <dbReference type="Proteomes" id="UP001527099"/>
    </source>
</evidence>
<keyword evidence="6" id="KW-0326">Glycosidase</keyword>
<keyword evidence="4" id="KW-0677">Repeat</keyword>
<dbReference type="InterPro" id="IPR012334">
    <property type="entry name" value="Pectin_lyas_fold"/>
</dbReference>
<evidence type="ECO:0000256" key="4">
    <source>
        <dbReference type="ARBA" id="ARBA00022737"/>
    </source>
</evidence>
<comment type="caution">
    <text evidence="9">The sequence shown here is derived from an EMBL/GenBank/DDBJ whole genome shotgun (WGS) entry which is preliminary data.</text>
</comment>
<accession>A0ABT4GPZ1</accession>
<dbReference type="RefSeq" id="WP_051253711.1">
    <property type="nucleotide sequence ID" value="NZ_JAMDMW010000171.1"/>
</dbReference>
<name>A0ABT4GPZ1_9BACL</name>
<protein>
    <submittedName>
        <fullName evidence="9">Right-handed parallel beta-helix repeat-containing protein</fullName>
    </submittedName>
</protein>
<dbReference type="Gene3D" id="2.160.20.10">
    <property type="entry name" value="Single-stranded right-handed beta-helix, Pectin lyase-like"/>
    <property type="match status" value="2"/>
</dbReference>
<reference evidence="9 10" key="1">
    <citation type="submission" date="2022-05" db="EMBL/GenBank/DDBJ databases">
        <title>Genome Sequencing of Bee-Associated Microbes.</title>
        <authorList>
            <person name="Dunlap C."/>
        </authorList>
    </citation>
    <scope>NUCLEOTIDE SEQUENCE [LARGE SCALE GENOMIC DNA]</scope>
    <source>
        <strain evidence="9 10">NRRL B-14421</strain>
    </source>
</reference>
<organism evidence="9 10">
    <name type="scientific">Paenibacillus alginolyticus</name>
    <dbReference type="NCBI Taxonomy" id="59839"/>
    <lineage>
        <taxon>Bacteria</taxon>
        <taxon>Bacillati</taxon>
        <taxon>Bacillota</taxon>
        <taxon>Bacilli</taxon>
        <taxon>Bacillales</taxon>
        <taxon>Paenibacillaceae</taxon>
        <taxon>Paenibacillus</taxon>
    </lineage>
</organism>
<dbReference type="InterPro" id="IPR011050">
    <property type="entry name" value="Pectin_lyase_fold/virulence"/>
</dbReference>
<evidence type="ECO:0000259" key="8">
    <source>
        <dbReference type="Pfam" id="PF23764"/>
    </source>
</evidence>
<keyword evidence="10" id="KW-1185">Reference proteome</keyword>
<dbReference type="InterPro" id="IPR056441">
    <property type="entry name" value="Beta-barrel_GLAA-B_II"/>
</dbReference>
<evidence type="ECO:0000256" key="1">
    <source>
        <dbReference type="ARBA" id="ARBA00001255"/>
    </source>
</evidence>
<dbReference type="Pfam" id="PF23763">
    <property type="entry name" value="Beta-barrel_GLAA-B_I"/>
    <property type="match status" value="1"/>
</dbReference>
<evidence type="ECO:0000256" key="5">
    <source>
        <dbReference type="ARBA" id="ARBA00022801"/>
    </source>
</evidence>